<dbReference type="PROSITE" id="PS50887">
    <property type="entry name" value="GGDEF"/>
    <property type="match status" value="1"/>
</dbReference>
<dbReference type="InterPro" id="IPR029787">
    <property type="entry name" value="Nucleotide_cyclase"/>
</dbReference>
<feature type="coiled-coil region" evidence="1">
    <location>
        <begin position="377"/>
        <end position="404"/>
    </location>
</feature>
<feature type="domain" description="GGDEF" evidence="4">
    <location>
        <begin position="578"/>
        <end position="711"/>
    </location>
</feature>
<dbReference type="OrthoDB" id="9805474at2"/>
<dbReference type="Pfam" id="PF00563">
    <property type="entry name" value="EAL"/>
    <property type="match status" value="1"/>
</dbReference>
<gene>
    <name evidence="5" type="ORF">F7O84_07580</name>
</gene>
<reference evidence="5 6" key="2">
    <citation type="submission" date="2020-02" db="EMBL/GenBank/DDBJ databases">
        <title>Candidatus Galacturonibacter soehngenii shows hetero-acetogenic catabolism of galacturonic acid but lacks a canonical carbon monoxide dehydrogenase/acetyl-CoA synthase complex.</title>
        <authorList>
            <person name="Diender M."/>
            <person name="Stouten G.R."/>
            <person name="Petersen J.F."/>
            <person name="Nielsen P.H."/>
            <person name="Dueholm M.S."/>
            <person name="Pronk J.T."/>
            <person name="Van Loosdrecht M.C.M."/>
        </authorList>
    </citation>
    <scope>NUCLEOTIDE SEQUENCE [LARGE SCALE GENOMIC DNA]</scope>
    <source>
        <strain evidence="5">GalUA</strain>
    </source>
</reference>
<keyword evidence="2" id="KW-0472">Membrane</keyword>
<dbReference type="Gene3D" id="3.20.20.450">
    <property type="entry name" value="EAL domain"/>
    <property type="match status" value="1"/>
</dbReference>
<comment type="caution">
    <text evidence="5">The sequence shown here is derived from an EMBL/GenBank/DDBJ whole genome shotgun (WGS) entry which is preliminary data.</text>
</comment>
<dbReference type="InterPro" id="IPR035919">
    <property type="entry name" value="EAL_sf"/>
</dbReference>
<dbReference type="Gene3D" id="3.40.50.2300">
    <property type="match status" value="2"/>
</dbReference>
<dbReference type="SUPFAM" id="SSF55073">
    <property type="entry name" value="Nucleotide cyclase"/>
    <property type="match status" value="1"/>
</dbReference>
<keyword evidence="2" id="KW-1133">Transmembrane helix</keyword>
<keyword evidence="1" id="KW-0175">Coiled coil</keyword>
<dbReference type="Gene3D" id="3.30.450.20">
    <property type="entry name" value="PAS domain"/>
    <property type="match status" value="1"/>
</dbReference>
<keyword evidence="2" id="KW-0812">Transmembrane</keyword>
<protein>
    <submittedName>
        <fullName evidence="5">EAL domain-containing protein</fullName>
    </submittedName>
</protein>
<dbReference type="CDD" id="cd01949">
    <property type="entry name" value="GGDEF"/>
    <property type="match status" value="1"/>
</dbReference>
<evidence type="ECO:0000313" key="6">
    <source>
        <dbReference type="Proteomes" id="UP000461768"/>
    </source>
</evidence>
<evidence type="ECO:0000313" key="5">
    <source>
        <dbReference type="EMBL" id="KAB1437464.1"/>
    </source>
</evidence>
<dbReference type="InterPro" id="IPR043128">
    <property type="entry name" value="Rev_trsase/Diguanyl_cyclase"/>
</dbReference>
<evidence type="ECO:0000259" key="4">
    <source>
        <dbReference type="PROSITE" id="PS50887"/>
    </source>
</evidence>
<name>A0A7V7UBD8_9FIRM</name>
<dbReference type="InterPro" id="IPR000160">
    <property type="entry name" value="GGDEF_dom"/>
</dbReference>
<dbReference type="Pfam" id="PF00990">
    <property type="entry name" value="GGDEF"/>
    <property type="match status" value="1"/>
</dbReference>
<dbReference type="InterPro" id="IPR052155">
    <property type="entry name" value="Biofilm_reg_signaling"/>
</dbReference>
<organism evidence="5 6">
    <name type="scientific">Candidatus Galacturonatibacter soehngenii</name>
    <dbReference type="NCBI Taxonomy" id="2307010"/>
    <lineage>
        <taxon>Bacteria</taxon>
        <taxon>Bacillati</taxon>
        <taxon>Bacillota</taxon>
        <taxon>Clostridia</taxon>
        <taxon>Lachnospirales</taxon>
        <taxon>Lachnospiraceae</taxon>
        <taxon>Candidatus Galacturonatibacter</taxon>
    </lineage>
</organism>
<dbReference type="PROSITE" id="PS50883">
    <property type="entry name" value="EAL"/>
    <property type="match status" value="1"/>
</dbReference>
<dbReference type="SMART" id="SM00267">
    <property type="entry name" value="GGDEF"/>
    <property type="match status" value="1"/>
</dbReference>
<keyword evidence="6" id="KW-1185">Reference proteome</keyword>
<proteinExistence type="predicted"/>
<evidence type="ECO:0000259" key="3">
    <source>
        <dbReference type="PROSITE" id="PS50883"/>
    </source>
</evidence>
<dbReference type="SUPFAM" id="SSF55785">
    <property type="entry name" value="PYP-like sensor domain (PAS domain)"/>
    <property type="match status" value="1"/>
</dbReference>
<dbReference type="PANTHER" id="PTHR44757:SF2">
    <property type="entry name" value="BIOFILM ARCHITECTURE MAINTENANCE PROTEIN MBAA"/>
    <property type="match status" value="1"/>
</dbReference>
<evidence type="ECO:0000256" key="2">
    <source>
        <dbReference type="SAM" id="Phobius"/>
    </source>
</evidence>
<dbReference type="SMART" id="SM00052">
    <property type="entry name" value="EAL"/>
    <property type="match status" value="1"/>
</dbReference>
<reference evidence="5 6" key="1">
    <citation type="submission" date="2019-09" db="EMBL/GenBank/DDBJ databases">
        <authorList>
            <person name="Valk L.C."/>
        </authorList>
    </citation>
    <scope>NUCLEOTIDE SEQUENCE [LARGE SCALE GENOMIC DNA]</scope>
    <source>
        <strain evidence="5">GalUA</strain>
    </source>
</reference>
<feature type="domain" description="EAL" evidence="3">
    <location>
        <begin position="720"/>
        <end position="970"/>
    </location>
</feature>
<dbReference type="Gene3D" id="3.30.70.270">
    <property type="match status" value="1"/>
</dbReference>
<dbReference type="InterPro" id="IPR007487">
    <property type="entry name" value="ABC_transpt-TYRBP-like"/>
</dbReference>
<dbReference type="AlphaFoldDB" id="A0A7V7UBD8"/>
<dbReference type="PANTHER" id="PTHR44757">
    <property type="entry name" value="DIGUANYLATE CYCLASE DGCP"/>
    <property type="match status" value="1"/>
</dbReference>
<sequence length="977" mass="112787">MKRERKFVCSLLGLFVLAVLLVSFRGSIVNGAEQPRKNVLFISSYTQSFMTVPDQISGIKKEFKNQPINLDMEFMDTKRFASDQNIKNFYTNLSFKIKNTQKYDAVIVGDDAALQFAIDYQEDLFSQIPIVFFGINDKDRAKEAAKNPYMTGIVEETSLDENIQLARKFNPTATKVAAIVDDTLTGKGDQKQFETAMQAFTDLDSIILNVSNYSFEEFAKVLEKIDENTILLFLSMNQDNTNHYMEMQDQYLFIKNHTKVPVYRASIGGVGEGLLGGRLISYEAFGQIAAGMVLDVFAGTPIDSIPLLEETPYYYFFDNQIIKKYKIDEALIPKEAVLVNKRINPLKEYMKYIVTVGVLILFLGCVAIILIIDNIKRRKIQRKLQESNEELSMIYEELAASEEELKMQYGLVEQHAKETDLLYQKYDIAITSTDSAVWELDVKTNELEVSSNIQNIVNKAIPIRGDFNYVLGYVIHPEYKEQVFNEIQNCIMGKKDEVYIQVSDNAQDKRQRWFLIRGKGIHDKDNNLTKIYGIVLDTTSIIEKEEYIKHAASHDYLTDLPNRLRFMEVLEEELKKESSGAVLLFDIDDFKSINDTLGHVYGDELLKQIAARIRNIQDEKMYVARMGGDEFLILLKDVTDNQIVDLYIKRIKKMFSQVFMLGGREDFIHFSMGVTFYPMDSKNISQIIMNADTAMYKAKKSGKNSCIYYHEQMKEELKSKKKVEAILREAMKNDGFCLYYQPQIEVKTGEIIGFEALLRLKNHNISPDIFIPIAEERGYIIEIGRWVAKEAIRQMAEWIKKGYPEKMIAINYSGKQMRDKGFINYVKGLIQEYGMKPEYLEIEITEGIFFENNTQTLDFIKELRNQGFKIALDDFGTGYSSLYYLTYMPVDKIKLDKSIIDKFLEFENNKVMESLILLAHSLNLKITAEGIEEENKLIKLKQNGCDYIQGYLFSKPLIHMDLEKIYNNNYKNYCAIN</sequence>
<accession>A0A7V7UBD8</accession>
<evidence type="ECO:0000256" key="1">
    <source>
        <dbReference type="SAM" id="Coils"/>
    </source>
</evidence>
<feature type="transmembrane region" description="Helical" evidence="2">
    <location>
        <begin position="349"/>
        <end position="372"/>
    </location>
</feature>
<dbReference type="NCBIfam" id="TIGR00254">
    <property type="entry name" value="GGDEF"/>
    <property type="match status" value="1"/>
</dbReference>
<dbReference type="CDD" id="cd01948">
    <property type="entry name" value="EAL"/>
    <property type="match status" value="1"/>
</dbReference>
<dbReference type="InterPro" id="IPR001633">
    <property type="entry name" value="EAL_dom"/>
</dbReference>
<dbReference type="InterPro" id="IPR035965">
    <property type="entry name" value="PAS-like_dom_sf"/>
</dbReference>
<dbReference type="RefSeq" id="WP_151143850.1">
    <property type="nucleotide sequence ID" value="NZ_WAGX01000005.1"/>
</dbReference>
<dbReference type="Pfam" id="PF04392">
    <property type="entry name" value="ABC_sub_bind"/>
    <property type="match status" value="1"/>
</dbReference>
<dbReference type="SUPFAM" id="SSF141868">
    <property type="entry name" value="EAL domain-like"/>
    <property type="match status" value="1"/>
</dbReference>
<dbReference type="EMBL" id="WAGX01000005">
    <property type="protein sequence ID" value="KAB1437464.1"/>
    <property type="molecule type" value="Genomic_DNA"/>
</dbReference>
<dbReference type="Proteomes" id="UP000461768">
    <property type="component" value="Unassembled WGS sequence"/>
</dbReference>